<dbReference type="PROSITE" id="PS50977">
    <property type="entry name" value="HTH_TETR_2"/>
    <property type="match status" value="1"/>
</dbReference>
<evidence type="ECO:0000313" key="7">
    <source>
        <dbReference type="Proteomes" id="UP001144280"/>
    </source>
</evidence>
<dbReference type="InterPro" id="IPR023772">
    <property type="entry name" value="DNA-bd_HTH_TetR-type_CS"/>
</dbReference>
<dbReference type="EMBL" id="BSDI01000021">
    <property type="protein sequence ID" value="GLH99212.1"/>
    <property type="molecule type" value="Genomic_DNA"/>
</dbReference>
<evidence type="ECO:0000256" key="3">
    <source>
        <dbReference type="ARBA" id="ARBA00023163"/>
    </source>
</evidence>
<keyword evidence="7" id="KW-1185">Reference proteome</keyword>
<dbReference type="Proteomes" id="UP001144280">
    <property type="component" value="Unassembled WGS sequence"/>
</dbReference>
<evidence type="ECO:0000313" key="6">
    <source>
        <dbReference type="EMBL" id="GLH99212.1"/>
    </source>
</evidence>
<dbReference type="RefSeq" id="WP_281898715.1">
    <property type="nucleotide sequence ID" value="NZ_BSDI01000021.1"/>
</dbReference>
<evidence type="ECO:0000256" key="2">
    <source>
        <dbReference type="ARBA" id="ARBA00023125"/>
    </source>
</evidence>
<dbReference type="Gene3D" id="1.10.10.60">
    <property type="entry name" value="Homeodomain-like"/>
    <property type="match status" value="1"/>
</dbReference>
<dbReference type="Gene3D" id="1.10.357.10">
    <property type="entry name" value="Tetracycline Repressor, domain 2"/>
    <property type="match status" value="1"/>
</dbReference>
<dbReference type="SUPFAM" id="SSF46689">
    <property type="entry name" value="Homeodomain-like"/>
    <property type="match status" value="1"/>
</dbReference>
<feature type="domain" description="HTH tetR-type" evidence="5">
    <location>
        <begin position="18"/>
        <end position="78"/>
    </location>
</feature>
<dbReference type="InterPro" id="IPR004111">
    <property type="entry name" value="Repressor_TetR_C"/>
</dbReference>
<dbReference type="PROSITE" id="PS01081">
    <property type="entry name" value="HTH_TETR_1"/>
    <property type="match status" value="1"/>
</dbReference>
<dbReference type="InterPro" id="IPR001647">
    <property type="entry name" value="HTH_TetR"/>
</dbReference>
<evidence type="ECO:0000256" key="4">
    <source>
        <dbReference type="PROSITE-ProRule" id="PRU00335"/>
    </source>
</evidence>
<accession>A0ABQ5QY67</accession>
<dbReference type="InterPro" id="IPR050109">
    <property type="entry name" value="HTH-type_TetR-like_transc_reg"/>
</dbReference>
<dbReference type="SUPFAM" id="SSF48498">
    <property type="entry name" value="Tetracyclin repressor-like, C-terminal domain"/>
    <property type="match status" value="1"/>
</dbReference>
<protein>
    <submittedName>
        <fullName evidence="6">TetR family transcriptional regulator</fullName>
    </submittedName>
</protein>
<name>A0ABQ5QY67_9ACTN</name>
<dbReference type="PANTHER" id="PTHR30055:SF151">
    <property type="entry name" value="TRANSCRIPTIONAL REGULATORY PROTEIN"/>
    <property type="match status" value="1"/>
</dbReference>
<dbReference type="InterPro" id="IPR036271">
    <property type="entry name" value="Tet_transcr_reg_TetR-rel_C_sf"/>
</dbReference>
<sequence length="240" mass="26270">MTYDVWLRPQRRSRGEPALSREQIVAAALALLDSEGVEALSMRRLGAKLNAGATSLYWHVANKEQLLALVVDQVFGEIESPDPDDSAGWRAAAMLCGHSIRAVMLRHSWLGPLMSDSGYAYGGPAMMRLSEALLALFEKAGATPEVAEGATQTLCGYVMGVATAESARLRMLTRAGQDEGEWVAKAYVDVEKIAEPYPRIVDLYARHRDEDPRLTRDRSFQYGLDLVLDGVAARLPPPSP</sequence>
<dbReference type="Pfam" id="PF00440">
    <property type="entry name" value="TetR_N"/>
    <property type="match status" value="1"/>
</dbReference>
<proteinExistence type="predicted"/>
<organism evidence="6 7">
    <name type="scientific">Phytohabitans aurantiacus</name>
    <dbReference type="NCBI Taxonomy" id="3016789"/>
    <lineage>
        <taxon>Bacteria</taxon>
        <taxon>Bacillati</taxon>
        <taxon>Actinomycetota</taxon>
        <taxon>Actinomycetes</taxon>
        <taxon>Micromonosporales</taxon>
        <taxon>Micromonosporaceae</taxon>
    </lineage>
</organism>
<comment type="caution">
    <text evidence="6">The sequence shown here is derived from an EMBL/GenBank/DDBJ whole genome shotgun (WGS) entry which is preliminary data.</text>
</comment>
<evidence type="ECO:0000256" key="1">
    <source>
        <dbReference type="ARBA" id="ARBA00023015"/>
    </source>
</evidence>
<evidence type="ECO:0000259" key="5">
    <source>
        <dbReference type="PROSITE" id="PS50977"/>
    </source>
</evidence>
<dbReference type="InterPro" id="IPR009057">
    <property type="entry name" value="Homeodomain-like_sf"/>
</dbReference>
<keyword evidence="3" id="KW-0804">Transcription</keyword>
<keyword evidence="2 4" id="KW-0238">DNA-binding</keyword>
<gene>
    <name evidence="6" type="ORF">Pa4123_44870</name>
</gene>
<dbReference type="Pfam" id="PF02909">
    <property type="entry name" value="TetR_C_1"/>
    <property type="match status" value="1"/>
</dbReference>
<dbReference type="PANTHER" id="PTHR30055">
    <property type="entry name" value="HTH-TYPE TRANSCRIPTIONAL REGULATOR RUTR"/>
    <property type="match status" value="1"/>
</dbReference>
<reference evidence="6" key="1">
    <citation type="submission" date="2022-12" db="EMBL/GenBank/DDBJ databases">
        <title>New Phytohabitans aurantiacus sp. RD004123 nov., an actinomycete isolated from soil.</title>
        <authorList>
            <person name="Triningsih D.W."/>
            <person name="Harunari E."/>
            <person name="Igarashi Y."/>
        </authorList>
    </citation>
    <scope>NUCLEOTIDE SEQUENCE</scope>
    <source>
        <strain evidence="6">RD004123</strain>
    </source>
</reference>
<keyword evidence="1" id="KW-0805">Transcription regulation</keyword>
<feature type="DNA-binding region" description="H-T-H motif" evidence="4">
    <location>
        <begin position="41"/>
        <end position="60"/>
    </location>
</feature>